<keyword evidence="6" id="KW-0472">Membrane</keyword>
<protein>
    <submittedName>
        <fullName evidence="8">Paraquat-inducible protein B</fullName>
    </submittedName>
</protein>
<organism evidence="8 9">
    <name type="scientific">Mannheimia haemolytica</name>
    <name type="common">Pasteurella haemolytica</name>
    <dbReference type="NCBI Taxonomy" id="75985"/>
    <lineage>
        <taxon>Bacteria</taxon>
        <taxon>Pseudomonadati</taxon>
        <taxon>Pseudomonadota</taxon>
        <taxon>Gammaproteobacteria</taxon>
        <taxon>Pasteurellales</taxon>
        <taxon>Pasteurellaceae</taxon>
        <taxon>Mannheimia</taxon>
    </lineage>
</organism>
<sequence length="86" mass="9652">MAVTIVAFIIGALLFFQILKEQGETITIRFSKGDGITAGKTAIRYQGLQIGQVKRVYFVDNLKEVEVQAEINLKPKVFYANRLNFG</sequence>
<keyword evidence="3" id="KW-0997">Cell inner membrane</keyword>
<dbReference type="AlphaFoldDB" id="A0A378NAU2"/>
<name>A0A378NAU2_MANHA</name>
<reference evidence="8 9" key="1">
    <citation type="submission" date="2018-06" db="EMBL/GenBank/DDBJ databases">
        <authorList>
            <consortium name="Pathogen Informatics"/>
            <person name="Doyle S."/>
        </authorList>
    </citation>
    <scope>NUCLEOTIDE SEQUENCE [LARGE SCALE GENOMIC DNA]</scope>
    <source>
        <strain evidence="8 9">NCTC10638</strain>
    </source>
</reference>
<keyword evidence="4" id="KW-0812">Transmembrane</keyword>
<evidence type="ECO:0000256" key="3">
    <source>
        <dbReference type="ARBA" id="ARBA00022519"/>
    </source>
</evidence>
<evidence type="ECO:0000256" key="6">
    <source>
        <dbReference type="ARBA" id="ARBA00023136"/>
    </source>
</evidence>
<dbReference type="Proteomes" id="UP000254802">
    <property type="component" value="Unassembled WGS sequence"/>
</dbReference>
<evidence type="ECO:0000256" key="1">
    <source>
        <dbReference type="ARBA" id="ARBA00004533"/>
    </source>
</evidence>
<comment type="subcellular location">
    <subcellularLocation>
        <location evidence="1">Cell inner membrane</location>
    </subcellularLocation>
</comment>
<proteinExistence type="predicted"/>
<feature type="domain" description="Mce/MlaD" evidence="7">
    <location>
        <begin position="23"/>
        <end position="77"/>
    </location>
</feature>
<evidence type="ECO:0000256" key="5">
    <source>
        <dbReference type="ARBA" id="ARBA00022989"/>
    </source>
</evidence>
<keyword evidence="5" id="KW-1133">Transmembrane helix</keyword>
<evidence type="ECO:0000256" key="4">
    <source>
        <dbReference type="ARBA" id="ARBA00022692"/>
    </source>
</evidence>
<keyword evidence="2" id="KW-1003">Cell membrane</keyword>
<dbReference type="Pfam" id="PF02470">
    <property type="entry name" value="MlaD"/>
    <property type="match status" value="1"/>
</dbReference>
<accession>A0A378NAU2</accession>
<dbReference type="GO" id="GO:0005886">
    <property type="term" value="C:plasma membrane"/>
    <property type="evidence" value="ECO:0007669"/>
    <property type="project" value="UniProtKB-SubCell"/>
</dbReference>
<evidence type="ECO:0000256" key="2">
    <source>
        <dbReference type="ARBA" id="ARBA00022475"/>
    </source>
</evidence>
<evidence type="ECO:0000313" key="9">
    <source>
        <dbReference type="Proteomes" id="UP000254802"/>
    </source>
</evidence>
<evidence type="ECO:0000313" key="8">
    <source>
        <dbReference type="EMBL" id="STY64896.1"/>
    </source>
</evidence>
<dbReference type="EMBL" id="UGPN01000002">
    <property type="protein sequence ID" value="STY64896.1"/>
    <property type="molecule type" value="Genomic_DNA"/>
</dbReference>
<dbReference type="PANTHER" id="PTHR30462">
    <property type="entry name" value="INTERMEMBRANE TRANSPORT PROTEIN PQIB-RELATED"/>
    <property type="match status" value="1"/>
</dbReference>
<gene>
    <name evidence="8" type="ORF">NCTC10638_04090</name>
</gene>
<dbReference type="PANTHER" id="PTHR30462:SF0">
    <property type="entry name" value="INTERMEMBRANE TRANSPORT PROTEIN YEBT"/>
    <property type="match status" value="1"/>
</dbReference>
<dbReference type="InterPro" id="IPR051800">
    <property type="entry name" value="PqiA-PqiB_transport"/>
</dbReference>
<dbReference type="InterPro" id="IPR003399">
    <property type="entry name" value="Mce/MlaD"/>
</dbReference>
<evidence type="ECO:0000259" key="7">
    <source>
        <dbReference type="Pfam" id="PF02470"/>
    </source>
</evidence>